<dbReference type="Proteomes" id="UP000254649">
    <property type="component" value="Unassembled WGS sequence"/>
</dbReference>
<dbReference type="AlphaFoldDB" id="A0A380TPL6"/>
<dbReference type="OrthoDB" id="5676424at2"/>
<reference evidence="1 2" key="1">
    <citation type="submission" date="2018-06" db="EMBL/GenBank/DDBJ databases">
        <authorList>
            <consortium name="Pathogen Informatics"/>
            <person name="Doyle S."/>
        </authorList>
    </citation>
    <scope>NUCLEOTIDE SEQUENCE [LARGE SCALE GENOMIC DNA]</scope>
    <source>
        <strain evidence="1 2">NCTC10801</strain>
    </source>
</reference>
<evidence type="ECO:0008006" key="3">
    <source>
        <dbReference type="Google" id="ProtNLM"/>
    </source>
</evidence>
<dbReference type="EMBL" id="UFRQ01000003">
    <property type="protein sequence ID" value="SUT89867.1"/>
    <property type="molecule type" value="Genomic_DNA"/>
</dbReference>
<accession>A0A380TPL6</accession>
<name>A0A380TPL6_9PAST</name>
<organism evidence="1 2">
    <name type="scientific">[Actinobacillus] rossii</name>
    <dbReference type="NCBI Taxonomy" id="123820"/>
    <lineage>
        <taxon>Bacteria</taxon>
        <taxon>Pseudomonadati</taxon>
        <taxon>Pseudomonadota</taxon>
        <taxon>Gammaproteobacteria</taxon>
        <taxon>Pasteurellales</taxon>
        <taxon>Pasteurellaceae</taxon>
    </lineage>
</organism>
<gene>
    <name evidence="1" type="ORF">NCTC10801_01080</name>
</gene>
<proteinExistence type="predicted"/>
<evidence type="ECO:0000313" key="1">
    <source>
        <dbReference type="EMBL" id="SUT89867.1"/>
    </source>
</evidence>
<sequence>MKNSDFIQMNQCAIYSIKFPTDKFVDVIENAKDEDRGDGFSVEVVTNPITGKKVHQLEQGYFFTLRVTYKHITKELINAKVFELKQKFTEEQTEKEWVQTAKIHLYHCVPASSETMNVFYSPEKELLIVNKNSKNCRTALSSLIHAFGLAGFRSVVVSDEKLGLNARLMKYLADYTPMFKHLHFENVATLRKRNGIDVMYLELHHLDSEDKRKQADGALQDDYRVQSAQMRFDNGTNFVVKFKLDAALKIRSMKFTEYADVARQLNSSKTVAKAAILIEYLDRQFDMLLKTAESTVLEFVDGTKLESFV</sequence>
<keyword evidence="2" id="KW-1185">Reference proteome</keyword>
<evidence type="ECO:0000313" key="2">
    <source>
        <dbReference type="Proteomes" id="UP000254649"/>
    </source>
</evidence>
<protein>
    <recommendedName>
        <fullName evidence="3">Recombination-associated protein RdgC</fullName>
    </recommendedName>
</protein>